<dbReference type="InterPro" id="IPR043993">
    <property type="entry name" value="T4SS_pilin"/>
</dbReference>
<evidence type="ECO:0000313" key="2">
    <source>
        <dbReference type="EMBL" id="OGG34867.1"/>
    </source>
</evidence>
<protein>
    <submittedName>
        <fullName evidence="2">Uncharacterized protein</fullName>
    </submittedName>
</protein>
<evidence type="ECO:0000256" key="1">
    <source>
        <dbReference type="SAM" id="Phobius"/>
    </source>
</evidence>
<accession>A0A1F6BEB6</accession>
<evidence type="ECO:0000313" key="3">
    <source>
        <dbReference type="Proteomes" id="UP000176186"/>
    </source>
</evidence>
<proteinExistence type="predicted"/>
<feature type="transmembrane region" description="Helical" evidence="1">
    <location>
        <begin position="65"/>
        <end position="85"/>
    </location>
</feature>
<gene>
    <name evidence="2" type="ORF">A2363_00305</name>
</gene>
<dbReference type="STRING" id="1798401.A2363_00305"/>
<feature type="transmembrane region" description="Helical" evidence="1">
    <location>
        <begin position="31"/>
        <end position="53"/>
    </location>
</feature>
<reference evidence="2 3" key="1">
    <citation type="journal article" date="2016" name="Nat. Commun.">
        <title>Thousands of microbial genomes shed light on interconnected biogeochemical processes in an aquifer system.</title>
        <authorList>
            <person name="Anantharaman K."/>
            <person name="Brown C.T."/>
            <person name="Hug L.A."/>
            <person name="Sharon I."/>
            <person name="Castelle C.J."/>
            <person name="Probst A.J."/>
            <person name="Thomas B.C."/>
            <person name="Singh A."/>
            <person name="Wilkins M.J."/>
            <person name="Karaoz U."/>
            <person name="Brodie E.L."/>
            <person name="Williams K.H."/>
            <person name="Hubbard S.S."/>
            <person name="Banfield J.F."/>
        </authorList>
    </citation>
    <scope>NUCLEOTIDE SEQUENCE [LARGE SCALE GENOMIC DNA]</scope>
</reference>
<dbReference type="Pfam" id="PF18895">
    <property type="entry name" value="T4SS_pilin"/>
    <property type="match status" value="1"/>
</dbReference>
<dbReference type="Proteomes" id="UP000176186">
    <property type="component" value="Unassembled WGS sequence"/>
</dbReference>
<sequence length="103" mass="10866">MVYAADWSSCLVDGAATFKCLEPIFENVVQAITALVGVVLFVMLVVGGFNFLVSGGDQKKLEKARGTLSAAITGLVIIIVAYLILKTITALTGVDVTQFTVPE</sequence>
<keyword evidence="1" id="KW-0812">Transmembrane</keyword>
<dbReference type="AlphaFoldDB" id="A0A1F6BEB6"/>
<name>A0A1F6BEB6_9BACT</name>
<organism evidence="2 3">
    <name type="scientific">Candidatus Gottesmanbacteria bacterium RIFOXYB1_FULL_47_11</name>
    <dbReference type="NCBI Taxonomy" id="1798401"/>
    <lineage>
        <taxon>Bacteria</taxon>
        <taxon>Candidatus Gottesmaniibacteriota</taxon>
    </lineage>
</organism>
<comment type="caution">
    <text evidence="2">The sequence shown here is derived from an EMBL/GenBank/DDBJ whole genome shotgun (WGS) entry which is preliminary data.</text>
</comment>
<keyword evidence="1" id="KW-0472">Membrane</keyword>
<keyword evidence="1" id="KW-1133">Transmembrane helix</keyword>
<dbReference type="EMBL" id="MFKE01000020">
    <property type="protein sequence ID" value="OGG34867.1"/>
    <property type="molecule type" value="Genomic_DNA"/>
</dbReference>